<sequence length="52" mass="5794">MSIFGILGEVIKTPGSIAKDVLNLDNEGEEKTNTGQRWADLKEELDELFQSN</sequence>
<dbReference type="EMBL" id="LAZR01000352">
    <property type="protein sequence ID" value="KKN72975.1"/>
    <property type="molecule type" value="Genomic_DNA"/>
</dbReference>
<reference evidence="1" key="1">
    <citation type="journal article" date="2015" name="Nature">
        <title>Complex archaea that bridge the gap between prokaryotes and eukaryotes.</title>
        <authorList>
            <person name="Spang A."/>
            <person name="Saw J.H."/>
            <person name="Jorgensen S.L."/>
            <person name="Zaremba-Niedzwiedzka K."/>
            <person name="Martijn J."/>
            <person name="Lind A.E."/>
            <person name="van Eijk R."/>
            <person name="Schleper C."/>
            <person name="Guy L."/>
            <person name="Ettema T.J."/>
        </authorList>
    </citation>
    <scope>NUCLEOTIDE SEQUENCE</scope>
</reference>
<protein>
    <submittedName>
        <fullName evidence="1">Uncharacterized protein</fullName>
    </submittedName>
</protein>
<dbReference type="AlphaFoldDB" id="A0A0F9SVF9"/>
<organism evidence="1">
    <name type="scientific">marine sediment metagenome</name>
    <dbReference type="NCBI Taxonomy" id="412755"/>
    <lineage>
        <taxon>unclassified sequences</taxon>
        <taxon>metagenomes</taxon>
        <taxon>ecological metagenomes</taxon>
    </lineage>
</organism>
<comment type="caution">
    <text evidence="1">The sequence shown here is derived from an EMBL/GenBank/DDBJ whole genome shotgun (WGS) entry which is preliminary data.</text>
</comment>
<evidence type="ECO:0000313" key="1">
    <source>
        <dbReference type="EMBL" id="KKN72975.1"/>
    </source>
</evidence>
<gene>
    <name evidence="1" type="ORF">LCGC14_0405290</name>
</gene>
<proteinExistence type="predicted"/>
<name>A0A0F9SVF9_9ZZZZ</name>
<accession>A0A0F9SVF9</accession>